<reference evidence="1" key="1">
    <citation type="journal article" date="2023" name="Phytobiomes J">
        <title>Deciphering the key players within the bacterial microbiota associated with aerial crown gall tumors on rhododendron: Insights into the gallobiome.</title>
        <authorList>
            <person name="Kuzmanovic N."/>
            <person name="Nesme J."/>
            <person name="Wolf J."/>
            <person name="Neumann-Schaal M."/>
            <person name="Petersen J."/>
            <person name="Fernandez-Gnecco G."/>
            <person name="Sproeer C."/>
            <person name="Bunk B."/>
            <person name="Overmann J."/>
            <person name="Sorensen S.J."/>
            <person name="Idczak E."/>
            <person name="Smalla K."/>
        </authorList>
    </citation>
    <scope>NUCLEOTIDE SEQUENCE [LARGE SCALE GENOMIC DNA]</scope>
    <source>
        <strain evidence="1">Rho-14.1</strain>
    </source>
</reference>
<protein>
    <recommendedName>
        <fullName evidence="3">DUF1186 domain-containing protein</fullName>
    </recommendedName>
</protein>
<gene>
    <name evidence="1" type="ORF">RMS29_26410</name>
</gene>
<evidence type="ECO:0000313" key="1">
    <source>
        <dbReference type="EMBL" id="MDX8332738.1"/>
    </source>
</evidence>
<sequence>MKFPISRTGDPSKLLALVIAKLHADDLLDIARCDYGDGVELHLEQLQYIARNLSVPAPFGWYPAEVLQLMRWIETAQDATNDGLIQMHRQRAFCCTVLMTAMCDPESSHDGSNCTLIQLIESLRELQLSTEVEAADLLVCLLDTDPDDHDVDTIFFGLGLLHFALAVPQWDNAALVALIDWIMVSETAATSIQLQYANLGANDTWLLSKTIYDHRHMKWRQLGSELSGRLSTRHNAEVVEKVELIAALISHKS</sequence>
<evidence type="ECO:0008006" key="3">
    <source>
        <dbReference type="Google" id="ProtNLM"/>
    </source>
</evidence>
<name>A0ABU4W4P1_9HYPH</name>
<evidence type="ECO:0000313" key="2">
    <source>
        <dbReference type="Proteomes" id="UP001277561"/>
    </source>
</evidence>
<comment type="caution">
    <text evidence="1">The sequence shown here is derived from an EMBL/GenBank/DDBJ whole genome shotgun (WGS) entry which is preliminary data.</text>
</comment>
<dbReference type="Proteomes" id="UP001277561">
    <property type="component" value="Unassembled WGS sequence"/>
</dbReference>
<dbReference type="RefSeq" id="WP_320188828.1">
    <property type="nucleotide sequence ID" value="NZ_CP192765.1"/>
</dbReference>
<accession>A0ABU4W4P1</accession>
<proteinExistence type="predicted"/>
<organism evidence="1 2">
    <name type="scientific">Agrobacterium rosae</name>
    <dbReference type="NCBI Taxonomy" id="1972867"/>
    <lineage>
        <taxon>Bacteria</taxon>
        <taxon>Pseudomonadati</taxon>
        <taxon>Pseudomonadota</taxon>
        <taxon>Alphaproteobacteria</taxon>
        <taxon>Hyphomicrobiales</taxon>
        <taxon>Rhizobiaceae</taxon>
        <taxon>Rhizobium/Agrobacterium group</taxon>
        <taxon>Agrobacterium</taxon>
    </lineage>
</organism>
<keyword evidence="2" id="KW-1185">Reference proteome</keyword>
<dbReference type="EMBL" id="JAVRAD010000022">
    <property type="protein sequence ID" value="MDX8332738.1"/>
    <property type="molecule type" value="Genomic_DNA"/>
</dbReference>